<protein>
    <submittedName>
        <fullName evidence="1">Uncharacterized protein</fullName>
    </submittedName>
</protein>
<name>A0ABS2P9Z1_9BACL</name>
<evidence type="ECO:0000313" key="2">
    <source>
        <dbReference type="Proteomes" id="UP000741863"/>
    </source>
</evidence>
<proteinExistence type="predicted"/>
<keyword evidence="2" id="KW-1185">Reference proteome</keyword>
<dbReference type="Proteomes" id="UP000741863">
    <property type="component" value="Unassembled WGS sequence"/>
</dbReference>
<reference evidence="1 2" key="1">
    <citation type="submission" date="2021-01" db="EMBL/GenBank/DDBJ databases">
        <title>Genomic Encyclopedia of Type Strains, Phase IV (KMG-IV): sequencing the most valuable type-strain genomes for metagenomic binning, comparative biology and taxonomic classification.</title>
        <authorList>
            <person name="Goeker M."/>
        </authorList>
    </citation>
    <scope>NUCLEOTIDE SEQUENCE [LARGE SCALE GENOMIC DNA]</scope>
    <source>
        <strain evidence="1 2">DSM 25540</strain>
    </source>
</reference>
<organism evidence="1 2">
    <name type="scientific">Geomicrobium sediminis</name>
    <dbReference type="NCBI Taxonomy" id="1347788"/>
    <lineage>
        <taxon>Bacteria</taxon>
        <taxon>Bacillati</taxon>
        <taxon>Bacillota</taxon>
        <taxon>Bacilli</taxon>
        <taxon>Bacillales</taxon>
        <taxon>Geomicrobium</taxon>
    </lineage>
</organism>
<gene>
    <name evidence="1" type="ORF">JOD17_001322</name>
</gene>
<evidence type="ECO:0000313" key="1">
    <source>
        <dbReference type="EMBL" id="MBM7632229.1"/>
    </source>
</evidence>
<comment type="caution">
    <text evidence="1">The sequence shown here is derived from an EMBL/GenBank/DDBJ whole genome shotgun (WGS) entry which is preliminary data.</text>
</comment>
<dbReference type="EMBL" id="JAFBEC010000003">
    <property type="protein sequence ID" value="MBM7632229.1"/>
    <property type="molecule type" value="Genomic_DNA"/>
</dbReference>
<sequence length="29" mass="3087">MNDITQILNDVLNGSGNDSLNTGLDLNIL</sequence>
<accession>A0ABS2P9Z1</accession>